<accession>A0A314XGY5</accession>
<dbReference type="Proteomes" id="UP000250321">
    <property type="component" value="Unassembled WGS sequence"/>
</dbReference>
<dbReference type="GO" id="GO:0016301">
    <property type="term" value="F:kinase activity"/>
    <property type="evidence" value="ECO:0007669"/>
    <property type="project" value="UniProtKB-KW"/>
</dbReference>
<dbReference type="OrthoDB" id="10635861at2759"/>
<dbReference type="Gene3D" id="6.10.250.1190">
    <property type="match status" value="2"/>
</dbReference>
<sequence length="341" mass="39972">MSEGKARILQQHFNVSKDQLLALASLFSNQIRLVLKYNMVFLSRTSFTLKMIFQLYTIASLECTKKPGPGMMLSDDITCALKVLCSDSQEFQKRHKWVTENVEARDQCLVQDENIPREVHLSLLEDKSVSCTPQSTISANRICEKKNFGSGVQVECAKDDSQMLCIMVLQYWWAFIGLILIYKMSGFSLKLWRNQKQKLIHEWPFTWQRKMVQEQPLARRVQPEKQLQQAQSPPKVAGKWRKNLLIVFFVFGVITSFWLFWHLNERDFLWREETLANMCDERARMLQDQFNVSLNHVHALAILVSTFHHGKHPQQLIRKHLVNTQREQLLRDPLLVVLLML</sequence>
<keyword evidence="2" id="KW-0808">Transferase</keyword>
<reference evidence="2 3" key="1">
    <citation type="submission" date="2018-02" db="EMBL/GenBank/DDBJ databases">
        <title>Draft genome of wild Prunus yedoensis var. nudiflora.</title>
        <authorList>
            <person name="Baek S."/>
            <person name="Kim J.-H."/>
            <person name="Choi K."/>
            <person name="Kim G.-B."/>
            <person name="Cho A."/>
            <person name="Jang H."/>
            <person name="Shin C.-H."/>
            <person name="Yu H.-J."/>
            <person name="Mun J.-H."/>
        </authorList>
    </citation>
    <scope>NUCLEOTIDE SEQUENCE [LARGE SCALE GENOMIC DNA]</scope>
    <source>
        <strain evidence="3">cv. Jeju island</strain>
        <tissue evidence="2">Leaf</tissue>
    </source>
</reference>
<dbReference type="AlphaFoldDB" id="A0A314XGY5"/>
<protein>
    <submittedName>
        <fullName evidence="2">Histidine kinase 2</fullName>
    </submittedName>
</protein>
<evidence type="ECO:0000256" key="1">
    <source>
        <dbReference type="SAM" id="Phobius"/>
    </source>
</evidence>
<keyword evidence="1" id="KW-0472">Membrane</keyword>
<keyword evidence="1" id="KW-1133">Transmembrane helix</keyword>
<feature type="transmembrane region" description="Helical" evidence="1">
    <location>
        <begin position="244"/>
        <end position="261"/>
    </location>
</feature>
<gene>
    <name evidence="2" type="ORF">Pyn_22385</name>
</gene>
<dbReference type="STRING" id="2094558.A0A314XGY5"/>
<keyword evidence="2" id="KW-0418">Kinase</keyword>
<feature type="transmembrane region" description="Helical" evidence="1">
    <location>
        <begin position="171"/>
        <end position="192"/>
    </location>
</feature>
<keyword evidence="1" id="KW-0812">Transmembrane</keyword>
<organism evidence="2 3">
    <name type="scientific">Prunus yedoensis var. nudiflora</name>
    <dbReference type="NCBI Taxonomy" id="2094558"/>
    <lineage>
        <taxon>Eukaryota</taxon>
        <taxon>Viridiplantae</taxon>
        <taxon>Streptophyta</taxon>
        <taxon>Embryophyta</taxon>
        <taxon>Tracheophyta</taxon>
        <taxon>Spermatophyta</taxon>
        <taxon>Magnoliopsida</taxon>
        <taxon>eudicotyledons</taxon>
        <taxon>Gunneridae</taxon>
        <taxon>Pentapetalae</taxon>
        <taxon>rosids</taxon>
        <taxon>fabids</taxon>
        <taxon>Rosales</taxon>
        <taxon>Rosaceae</taxon>
        <taxon>Amygdaloideae</taxon>
        <taxon>Amygdaleae</taxon>
        <taxon>Prunus</taxon>
    </lineage>
</organism>
<keyword evidence="3" id="KW-1185">Reference proteome</keyword>
<proteinExistence type="predicted"/>
<evidence type="ECO:0000313" key="2">
    <source>
        <dbReference type="EMBL" id="PQP92831.1"/>
    </source>
</evidence>
<dbReference type="EMBL" id="PJQY01002524">
    <property type="protein sequence ID" value="PQP92831.1"/>
    <property type="molecule type" value="Genomic_DNA"/>
</dbReference>
<evidence type="ECO:0000313" key="3">
    <source>
        <dbReference type="Proteomes" id="UP000250321"/>
    </source>
</evidence>
<comment type="caution">
    <text evidence="2">The sequence shown here is derived from an EMBL/GenBank/DDBJ whole genome shotgun (WGS) entry which is preliminary data.</text>
</comment>
<name>A0A314XGY5_PRUYE</name>